<dbReference type="InterPro" id="IPR002052">
    <property type="entry name" value="DNA_methylase_N6_adenine_CS"/>
</dbReference>
<dbReference type="eggNOG" id="COG4123">
    <property type="taxonomic scope" value="Bacteria"/>
</dbReference>
<protein>
    <recommendedName>
        <fullName evidence="3">Methyltransferase small domain-containing protein</fullName>
    </recommendedName>
</protein>
<evidence type="ECO:0000259" key="3">
    <source>
        <dbReference type="Pfam" id="PF05175"/>
    </source>
</evidence>
<keyword evidence="1" id="KW-0489">Methyltransferase</keyword>
<reference evidence="4 5" key="1">
    <citation type="journal article" date="2010" name="BMC Genomics">
        <title>Comparative genomics and proteomics of Helicobacter mustelae, an ulcerogenic and carcinogenic gastric pathogen.</title>
        <authorList>
            <person name="O'Toole P.W."/>
            <person name="Snelling W.J."/>
            <person name="Canchaya C."/>
            <person name="Forde B.M."/>
            <person name="Hardie K.R."/>
            <person name="Josenhans C."/>
            <person name="Graham R.L.J."/>
            <person name="McMullan G."/>
            <person name="Parkhill J."/>
            <person name="Belda E."/>
            <person name="Bentley S.D."/>
        </authorList>
    </citation>
    <scope>NUCLEOTIDE SEQUENCE [LARGE SCALE GENOMIC DNA]</scope>
    <source>
        <strain evidence="5">ATCC 43772 / LMG 18044 / NCTC 12198 / 12198</strain>
    </source>
</reference>
<name>D3UHB5_HELM1</name>
<dbReference type="PROSITE" id="PS00092">
    <property type="entry name" value="N6_MTASE"/>
    <property type="match status" value="1"/>
</dbReference>
<keyword evidence="5" id="KW-1185">Reference proteome</keyword>
<dbReference type="SUPFAM" id="SSF53335">
    <property type="entry name" value="S-adenosyl-L-methionine-dependent methyltransferases"/>
    <property type="match status" value="1"/>
</dbReference>
<dbReference type="GO" id="GO:0003676">
    <property type="term" value="F:nucleic acid binding"/>
    <property type="evidence" value="ECO:0007669"/>
    <property type="project" value="InterPro"/>
</dbReference>
<evidence type="ECO:0000313" key="5">
    <source>
        <dbReference type="Proteomes" id="UP000001522"/>
    </source>
</evidence>
<sequence>MDQKLLRIYQLQDGYCYNSDSLFLYAFARNFLRKKFSLLDVGAGSGILGLLCARDFAISATLVEKDAHNAFLAQQNAATNQLEAEVYQGDFLDFCSSERYDVILSNPPFYRSEILDSQNKRIQTARNARFLPFEALCKKAKQLLSPKGNFIFCYDAKESHHIFQTLQNCGFNAEICRFVYPRIDKNASLLLLQAKIHTKNSLKILPPLITHNSTRQIDHTKEVGEIYALCRTHSIKVYASDITEVAHPKITKIPQANP</sequence>
<dbReference type="Pfam" id="PF05175">
    <property type="entry name" value="MTS"/>
    <property type="match status" value="1"/>
</dbReference>
<gene>
    <name evidence="4" type="ordered locus">HMU06260</name>
</gene>
<evidence type="ECO:0000313" key="4">
    <source>
        <dbReference type="EMBL" id="CBG39887.1"/>
    </source>
</evidence>
<keyword evidence="2" id="KW-0949">S-adenosyl-L-methionine</keyword>
<dbReference type="KEGG" id="hms:HMU06260"/>
<organism evidence="4 5">
    <name type="scientific">Helicobacter mustelae (strain ATCC 43772 / CCUG 25715 / CIP 103759 / LMG 18044 / NCTC 12198 / R85-136P)</name>
    <name type="common">Campylobacter mustelae</name>
    <dbReference type="NCBI Taxonomy" id="679897"/>
    <lineage>
        <taxon>Bacteria</taxon>
        <taxon>Pseudomonadati</taxon>
        <taxon>Campylobacterota</taxon>
        <taxon>Epsilonproteobacteria</taxon>
        <taxon>Campylobacterales</taxon>
        <taxon>Helicobacteraceae</taxon>
        <taxon>Helicobacter</taxon>
    </lineage>
</organism>
<dbReference type="PANTHER" id="PTHR47739:SF1">
    <property type="entry name" value="TRNA1(VAL) (ADENINE(37)-N6)-METHYLTRANSFERASE"/>
    <property type="match status" value="1"/>
</dbReference>
<dbReference type="HOGENOM" id="CLU_061983_3_3_7"/>
<feature type="domain" description="Methyltransferase small" evidence="3">
    <location>
        <begin position="29"/>
        <end position="154"/>
    </location>
</feature>
<dbReference type="Gene3D" id="3.40.50.150">
    <property type="entry name" value="Vaccinia Virus protein VP39"/>
    <property type="match status" value="1"/>
</dbReference>
<keyword evidence="1" id="KW-0808">Transferase</keyword>
<proteinExistence type="predicted"/>
<accession>D3UHB5</accession>
<dbReference type="InterPro" id="IPR007848">
    <property type="entry name" value="Small_mtfrase_dom"/>
</dbReference>
<dbReference type="CDD" id="cd02440">
    <property type="entry name" value="AdoMet_MTases"/>
    <property type="match status" value="1"/>
</dbReference>
<dbReference type="GO" id="GO:0008757">
    <property type="term" value="F:S-adenosylmethionine-dependent methyltransferase activity"/>
    <property type="evidence" value="ECO:0007669"/>
    <property type="project" value="UniProtKB-ARBA"/>
</dbReference>
<dbReference type="Proteomes" id="UP000001522">
    <property type="component" value="Chromosome"/>
</dbReference>
<dbReference type="RefSeq" id="WP_013022970.1">
    <property type="nucleotide sequence ID" value="NC_013949.1"/>
</dbReference>
<dbReference type="AlphaFoldDB" id="D3UHB5"/>
<evidence type="ECO:0000256" key="1">
    <source>
        <dbReference type="ARBA" id="ARBA00022603"/>
    </source>
</evidence>
<dbReference type="InterPro" id="IPR050210">
    <property type="entry name" value="tRNA_Adenine-N(6)_MTase"/>
</dbReference>
<dbReference type="STRING" id="679897.HMU06260"/>
<evidence type="ECO:0000256" key="2">
    <source>
        <dbReference type="ARBA" id="ARBA00022691"/>
    </source>
</evidence>
<dbReference type="EMBL" id="FN555004">
    <property type="protein sequence ID" value="CBG39887.1"/>
    <property type="molecule type" value="Genomic_DNA"/>
</dbReference>
<dbReference type="GO" id="GO:0032259">
    <property type="term" value="P:methylation"/>
    <property type="evidence" value="ECO:0007669"/>
    <property type="project" value="UniProtKB-KW"/>
</dbReference>
<dbReference type="InterPro" id="IPR029063">
    <property type="entry name" value="SAM-dependent_MTases_sf"/>
</dbReference>
<dbReference type="GO" id="GO:0008170">
    <property type="term" value="F:N-methyltransferase activity"/>
    <property type="evidence" value="ECO:0007669"/>
    <property type="project" value="UniProtKB-ARBA"/>
</dbReference>
<dbReference type="PANTHER" id="PTHR47739">
    <property type="entry name" value="TRNA1(VAL) (ADENINE(37)-N6)-METHYLTRANSFERASE"/>
    <property type="match status" value="1"/>
</dbReference>